<dbReference type="HOGENOM" id="CLU_1246191_0_0_1"/>
<dbReference type="AlphaFoldDB" id="A0A0D1YSJ4"/>
<dbReference type="STRING" id="253628.A0A0D1YSJ4"/>
<dbReference type="GeneID" id="27313310"/>
<organism evidence="2 3">
    <name type="scientific">Verruconis gallopava</name>
    <dbReference type="NCBI Taxonomy" id="253628"/>
    <lineage>
        <taxon>Eukaryota</taxon>
        <taxon>Fungi</taxon>
        <taxon>Dikarya</taxon>
        <taxon>Ascomycota</taxon>
        <taxon>Pezizomycotina</taxon>
        <taxon>Dothideomycetes</taxon>
        <taxon>Pleosporomycetidae</taxon>
        <taxon>Venturiales</taxon>
        <taxon>Sympoventuriaceae</taxon>
        <taxon>Verruconis</taxon>
    </lineage>
</organism>
<accession>A0A0D1YSJ4</accession>
<evidence type="ECO:0000313" key="3">
    <source>
        <dbReference type="Proteomes" id="UP000053259"/>
    </source>
</evidence>
<gene>
    <name evidence="2" type="ORF">PV09_05337</name>
</gene>
<proteinExistence type="predicted"/>
<evidence type="ECO:0000256" key="1">
    <source>
        <dbReference type="SAM" id="MobiDB-lite"/>
    </source>
</evidence>
<feature type="compositionally biased region" description="Polar residues" evidence="1">
    <location>
        <begin position="93"/>
        <end position="104"/>
    </location>
</feature>
<evidence type="ECO:0000313" key="2">
    <source>
        <dbReference type="EMBL" id="KIW03582.1"/>
    </source>
</evidence>
<protein>
    <submittedName>
        <fullName evidence="2">Uncharacterized protein</fullName>
    </submittedName>
</protein>
<feature type="compositionally biased region" description="Basic and acidic residues" evidence="1">
    <location>
        <begin position="106"/>
        <end position="117"/>
    </location>
</feature>
<dbReference type="InParanoid" id="A0A0D1YSJ4"/>
<sequence>MEVVTNVVNAATEAIWGKQSSTAETEKRTAENETAGQEPLSGKIGAGTADEPYDKGNAVADETTLRNETPGQEPLSGVQGAGTADEPFDEGNSEPSALSETTVDTRPLEEERPKHEFLPVNGEPPVVAKTPIVAQEEAGELSKEDVTTEQSLKPTVIATDGRGLEAPKASTEMEPSRFEEKEDEPTGEQLSEESTPSSTEKKPRSKLGRLKEKMHIRSGKHA</sequence>
<feature type="region of interest" description="Disordered" evidence="1">
    <location>
        <begin position="13"/>
        <end position="222"/>
    </location>
</feature>
<name>A0A0D1YSJ4_9PEZI</name>
<dbReference type="VEuPathDB" id="FungiDB:PV09_05337"/>
<dbReference type="OrthoDB" id="5388207at2759"/>
<reference evidence="2 3" key="1">
    <citation type="submission" date="2015-01" db="EMBL/GenBank/DDBJ databases">
        <title>The Genome Sequence of Ochroconis gallopava CBS43764.</title>
        <authorList>
            <consortium name="The Broad Institute Genomics Platform"/>
            <person name="Cuomo C."/>
            <person name="de Hoog S."/>
            <person name="Gorbushina A."/>
            <person name="Stielow B."/>
            <person name="Teixiera M."/>
            <person name="Abouelleil A."/>
            <person name="Chapman S.B."/>
            <person name="Priest M."/>
            <person name="Young S.K."/>
            <person name="Wortman J."/>
            <person name="Nusbaum C."/>
            <person name="Birren B."/>
        </authorList>
    </citation>
    <scope>NUCLEOTIDE SEQUENCE [LARGE SCALE GENOMIC DNA]</scope>
    <source>
        <strain evidence="2 3">CBS 43764</strain>
    </source>
</reference>
<dbReference type="Proteomes" id="UP000053259">
    <property type="component" value="Unassembled WGS sequence"/>
</dbReference>
<dbReference type="RefSeq" id="XP_016213451.1">
    <property type="nucleotide sequence ID" value="XM_016358832.1"/>
</dbReference>
<dbReference type="EMBL" id="KN847544">
    <property type="protein sequence ID" value="KIW03582.1"/>
    <property type="molecule type" value="Genomic_DNA"/>
</dbReference>
<keyword evidence="3" id="KW-1185">Reference proteome</keyword>